<sequence>MELYNAIANNDDYSEIQGIAYLKEGQLITTPPRTQMKSLKDLPLPNRAAIPVEKYLETWKTHHGKSSMTISTQRGCPYTCKWCSTAVYGQSYRRRPPELVAAELRMLKNTYNPR</sequence>
<keyword evidence="5" id="KW-0411">Iron-sulfur</keyword>
<dbReference type="GO" id="GO:0005829">
    <property type="term" value="C:cytosol"/>
    <property type="evidence" value="ECO:0007669"/>
    <property type="project" value="TreeGrafter"/>
</dbReference>
<dbReference type="Proteomes" id="UP001164705">
    <property type="component" value="Chromosome"/>
</dbReference>
<dbReference type="PANTHER" id="PTHR43409:SF7">
    <property type="entry name" value="BLL1977 PROTEIN"/>
    <property type="match status" value="1"/>
</dbReference>
<dbReference type="InterPro" id="IPR007197">
    <property type="entry name" value="rSAM"/>
</dbReference>
<dbReference type="GO" id="GO:0003824">
    <property type="term" value="F:catalytic activity"/>
    <property type="evidence" value="ECO:0007669"/>
    <property type="project" value="InterPro"/>
</dbReference>
<keyword evidence="2" id="KW-0949">S-adenosyl-L-methionine</keyword>
<dbReference type="InterPro" id="IPR051198">
    <property type="entry name" value="BchE-like"/>
</dbReference>
<dbReference type="InterPro" id="IPR058240">
    <property type="entry name" value="rSAM_sf"/>
</dbReference>
<gene>
    <name evidence="6" type="ORF">N7U66_10330</name>
</gene>
<dbReference type="SUPFAM" id="SSF102114">
    <property type="entry name" value="Radical SAM enzymes"/>
    <property type="match status" value="1"/>
</dbReference>
<dbReference type="SFLD" id="SFLDS00029">
    <property type="entry name" value="Radical_SAM"/>
    <property type="match status" value="1"/>
</dbReference>
<evidence type="ECO:0000256" key="4">
    <source>
        <dbReference type="ARBA" id="ARBA00023004"/>
    </source>
</evidence>
<dbReference type="EMBL" id="CP113088">
    <property type="protein sequence ID" value="WAC03772.1"/>
    <property type="molecule type" value="Genomic_DNA"/>
</dbReference>
<organism evidence="6 7">
    <name type="scientific">Lacinutrix neustonica</name>
    <dbReference type="NCBI Taxonomy" id="2980107"/>
    <lineage>
        <taxon>Bacteria</taxon>
        <taxon>Pseudomonadati</taxon>
        <taxon>Bacteroidota</taxon>
        <taxon>Flavobacteriia</taxon>
        <taxon>Flavobacteriales</taxon>
        <taxon>Flavobacteriaceae</taxon>
        <taxon>Lacinutrix</taxon>
    </lineage>
</organism>
<dbReference type="GO" id="GO:0046872">
    <property type="term" value="F:metal ion binding"/>
    <property type="evidence" value="ECO:0007669"/>
    <property type="project" value="UniProtKB-KW"/>
</dbReference>
<evidence type="ECO:0008006" key="8">
    <source>
        <dbReference type="Google" id="ProtNLM"/>
    </source>
</evidence>
<evidence type="ECO:0000313" key="6">
    <source>
        <dbReference type="EMBL" id="WAC03772.1"/>
    </source>
</evidence>
<evidence type="ECO:0000313" key="7">
    <source>
        <dbReference type="Proteomes" id="UP001164705"/>
    </source>
</evidence>
<dbReference type="InterPro" id="IPR023404">
    <property type="entry name" value="rSAM_horseshoe"/>
</dbReference>
<dbReference type="PANTHER" id="PTHR43409">
    <property type="entry name" value="ANAEROBIC MAGNESIUM-PROTOPORPHYRIN IX MONOMETHYL ESTER CYCLASE-RELATED"/>
    <property type="match status" value="1"/>
</dbReference>
<accession>A0A9E8MXZ7</accession>
<evidence type="ECO:0000256" key="3">
    <source>
        <dbReference type="ARBA" id="ARBA00022723"/>
    </source>
</evidence>
<protein>
    <recommendedName>
        <fullName evidence="8">Radical SAM protein</fullName>
    </recommendedName>
</protein>
<dbReference type="GO" id="GO:0051536">
    <property type="term" value="F:iron-sulfur cluster binding"/>
    <property type="evidence" value="ECO:0007669"/>
    <property type="project" value="UniProtKB-KW"/>
</dbReference>
<evidence type="ECO:0000256" key="2">
    <source>
        <dbReference type="ARBA" id="ARBA00022691"/>
    </source>
</evidence>
<keyword evidence="3" id="KW-0479">Metal-binding</keyword>
<keyword evidence="4" id="KW-0408">Iron</keyword>
<proteinExistence type="predicted"/>
<dbReference type="KEGG" id="lnu:N7U66_10330"/>
<reference evidence="6" key="1">
    <citation type="submission" date="2022-11" db="EMBL/GenBank/DDBJ databases">
        <title>Lacinutrix neustonica HL-RS19T sp. nov., isolated from the surface microlayer sample of brackish Lake Shihwa.</title>
        <authorList>
            <person name="Choi J.Y."/>
            <person name="Hwang C.Y."/>
        </authorList>
    </citation>
    <scope>NUCLEOTIDE SEQUENCE</scope>
    <source>
        <strain evidence="6">HL-RS19</strain>
    </source>
</reference>
<comment type="cofactor">
    <cofactor evidence="1">
        <name>[4Fe-4S] cluster</name>
        <dbReference type="ChEBI" id="CHEBI:49883"/>
    </cofactor>
</comment>
<name>A0A9E8MXZ7_9FLAO</name>
<keyword evidence="7" id="KW-1185">Reference proteome</keyword>
<dbReference type="SFLD" id="SFLDG01082">
    <property type="entry name" value="B12-binding_domain_containing"/>
    <property type="match status" value="1"/>
</dbReference>
<evidence type="ECO:0000256" key="1">
    <source>
        <dbReference type="ARBA" id="ARBA00001966"/>
    </source>
</evidence>
<dbReference type="RefSeq" id="WP_267678407.1">
    <property type="nucleotide sequence ID" value="NZ_CP113088.1"/>
</dbReference>
<dbReference type="Gene3D" id="3.80.30.20">
    <property type="entry name" value="tm_1862 like domain"/>
    <property type="match status" value="1"/>
</dbReference>
<evidence type="ECO:0000256" key="5">
    <source>
        <dbReference type="ARBA" id="ARBA00023014"/>
    </source>
</evidence>
<dbReference type="AlphaFoldDB" id="A0A9E8MXZ7"/>